<reference evidence="1" key="1">
    <citation type="submission" date="2014-11" db="EMBL/GenBank/DDBJ databases">
        <authorList>
            <person name="Amaro Gonzalez C."/>
        </authorList>
    </citation>
    <scope>NUCLEOTIDE SEQUENCE</scope>
</reference>
<name>A0A0E9PGB2_ANGAN</name>
<dbReference type="AlphaFoldDB" id="A0A0E9PGB2"/>
<proteinExistence type="predicted"/>
<protein>
    <submittedName>
        <fullName evidence="1">Uncharacterized protein</fullName>
    </submittedName>
</protein>
<accession>A0A0E9PGB2</accession>
<reference evidence="1" key="2">
    <citation type="journal article" date="2015" name="Fish Shellfish Immunol.">
        <title>Early steps in the European eel (Anguilla anguilla)-Vibrio vulnificus interaction in the gills: Role of the RtxA13 toxin.</title>
        <authorList>
            <person name="Callol A."/>
            <person name="Pajuelo D."/>
            <person name="Ebbesson L."/>
            <person name="Teles M."/>
            <person name="MacKenzie S."/>
            <person name="Amaro C."/>
        </authorList>
    </citation>
    <scope>NUCLEOTIDE SEQUENCE</scope>
</reference>
<evidence type="ECO:0000313" key="1">
    <source>
        <dbReference type="EMBL" id="JAH03287.1"/>
    </source>
</evidence>
<dbReference type="EMBL" id="GBXM01105290">
    <property type="protein sequence ID" value="JAH03287.1"/>
    <property type="molecule type" value="Transcribed_RNA"/>
</dbReference>
<organism evidence="1">
    <name type="scientific">Anguilla anguilla</name>
    <name type="common">European freshwater eel</name>
    <name type="synonym">Muraena anguilla</name>
    <dbReference type="NCBI Taxonomy" id="7936"/>
    <lineage>
        <taxon>Eukaryota</taxon>
        <taxon>Metazoa</taxon>
        <taxon>Chordata</taxon>
        <taxon>Craniata</taxon>
        <taxon>Vertebrata</taxon>
        <taxon>Euteleostomi</taxon>
        <taxon>Actinopterygii</taxon>
        <taxon>Neopterygii</taxon>
        <taxon>Teleostei</taxon>
        <taxon>Anguilliformes</taxon>
        <taxon>Anguillidae</taxon>
        <taxon>Anguilla</taxon>
    </lineage>
</organism>
<sequence>MKIIIRYAPDLLTTLFPVLRCL</sequence>